<feature type="transmembrane region" description="Helical" evidence="1">
    <location>
        <begin position="64"/>
        <end position="83"/>
    </location>
</feature>
<name>A0A6L3ILE4_9BACT</name>
<feature type="transmembrane region" description="Helical" evidence="1">
    <location>
        <begin position="40"/>
        <end position="58"/>
    </location>
</feature>
<feature type="transmembrane region" description="Helical" evidence="1">
    <location>
        <begin position="201"/>
        <end position="229"/>
    </location>
</feature>
<feature type="transmembrane region" description="Helical" evidence="1">
    <location>
        <begin position="16"/>
        <end position="33"/>
    </location>
</feature>
<comment type="caution">
    <text evidence="2">The sequence shown here is derived from an EMBL/GenBank/DDBJ whole genome shotgun (WGS) entry which is preliminary data.</text>
</comment>
<evidence type="ECO:0000313" key="2">
    <source>
        <dbReference type="EMBL" id="KAA5314034.1"/>
    </source>
</evidence>
<dbReference type="EMBL" id="VVZV01000046">
    <property type="protein sequence ID" value="KAA5314034.1"/>
    <property type="molecule type" value="Genomic_DNA"/>
</dbReference>
<keyword evidence="1" id="KW-1133">Transmembrane helix</keyword>
<dbReference type="AlphaFoldDB" id="A0A6L3ILE4"/>
<evidence type="ECO:0000256" key="1">
    <source>
        <dbReference type="SAM" id="Phobius"/>
    </source>
</evidence>
<organism evidence="2 3">
    <name type="scientific">Phocaeicola dorei</name>
    <dbReference type="NCBI Taxonomy" id="357276"/>
    <lineage>
        <taxon>Bacteria</taxon>
        <taxon>Pseudomonadati</taxon>
        <taxon>Bacteroidota</taxon>
        <taxon>Bacteroidia</taxon>
        <taxon>Bacteroidales</taxon>
        <taxon>Bacteroidaceae</taxon>
        <taxon>Phocaeicola</taxon>
    </lineage>
</organism>
<proteinExistence type="predicted"/>
<gene>
    <name evidence="2" type="ORF">F2Z07_21850</name>
</gene>
<feature type="transmembrane region" description="Helical" evidence="1">
    <location>
        <begin position="352"/>
        <end position="368"/>
    </location>
</feature>
<dbReference type="Proteomes" id="UP000481700">
    <property type="component" value="Unassembled WGS sequence"/>
</dbReference>
<keyword evidence="1" id="KW-0472">Membrane</keyword>
<feature type="transmembrane region" description="Helical" evidence="1">
    <location>
        <begin position="326"/>
        <end position="345"/>
    </location>
</feature>
<sequence>MNTTWGNLKYVPKTSWLLWCMIFLFNLWSFSWVDLKTFQYIHLLIIIFFLITLLKKRIEKNSTIFSHWILLFMVLPLLSVPACKILNNQPIIDSLIVYRMHLGWLMYFVLSIKKTTEKQLVYVVVCMGLIYAFIVLLQQITYPFAPFGERTLGTAYANRFEDGVERRFGFYRFAVGGYVFAVFALLLYFAHQWRTNKIIVILLFFSIIATGNRQTIVSTLIAIVCYYILNVRTRKKYFYISILLILALFVYNCVTKIGGIFANVSDDLEEGRMHSYIYYYNEITNNFVSFFCGNGLPSAHSMYGQIIPYFMGKPVTPSDIGMLGTWFYWGGVYVCTYLFFIIRLCMNKYLDHFLKAYALFFLLTIWVSTPLWEIWGMAFQAMFIYYCELNIRRNKNNIRKSF</sequence>
<evidence type="ECO:0000313" key="3">
    <source>
        <dbReference type="Proteomes" id="UP000481700"/>
    </source>
</evidence>
<keyword evidence="1" id="KW-0812">Transmembrane</keyword>
<feature type="transmembrane region" description="Helical" evidence="1">
    <location>
        <begin position="238"/>
        <end position="262"/>
    </location>
</feature>
<feature type="transmembrane region" description="Helical" evidence="1">
    <location>
        <begin position="169"/>
        <end position="189"/>
    </location>
</feature>
<dbReference type="RefSeq" id="WP_149937415.1">
    <property type="nucleotide sequence ID" value="NZ_VVZV01000046.1"/>
</dbReference>
<accession>A0A6L3ILE4</accession>
<protein>
    <submittedName>
        <fullName evidence="2">Oligosaccharide repeat unit polymerase</fullName>
    </submittedName>
</protein>
<reference evidence="2 3" key="1">
    <citation type="journal article" date="2019" name="Nat. Med.">
        <title>A library of human gut bacterial isolates paired with longitudinal multiomics data enables mechanistic microbiome research.</title>
        <authorList>
            <person name="Poyet M."/>
            <person name="Groussin M."/>
            <person name="Gibbons S.M."/>
            <person name="Avila-Pacheco J."/>
            <person name="Jiang X."/>
            <person name="Kearney S.M."/>
            <person name="Perrotta A.R."/>
            <person name="Berdy B."/>
            <person name="Zhao S."/>
            <person name="Lieberman T.D."/>
            <person name="Swanson P.K."/>
            <person name="Smith M."/>
            <person name="Roesemann S."/>
            <person name="Alexander J.E."/>
            <person name="Rich S.A."/>
            <person name="Livny J."/>
            <person name="Vlamakis H."/>
            <person name="Clish C."/>
            <person name="Bullock K."/>
            <person name="Deik A."/>
            <person name="Scott J."/>
            <person name="Pierce K.A."/>
            <person name="Xavier R.J."/>
            <person name="Alm E.J."/>
        </authorList>
    </citation>
    <scope>NUCLEOTIDE SEQUENCE [LARGE SCALE GENOMIC DNA]</scope>
    <source>
        <strain evidence="2 3">BIOML-A25</strain>
    </source>
</reference>
<feature type="transmembrane region" description="Helical" evidence="1">
    <location>
        <begin position="119"/>
        <end position="137"/>
    </location>
</feature>